<feature type="transmembrane region" description="Helical" evidence="13">
    <location>
        <begin position="655"/>
        <end position="673"/>
    </location>
</feature>
<dbReference type="InterPro" id="IPR036412">
    <property type="entry name" value="HAD-like_sf"/>
</dbReference>
<keyword evidence="12 13" id="KW-0472">Membrane</keyword>
<keyword evidence="9" id="KW-1278">Translocase</keyword>
<keyword evidence="4" id="KW-1003">Cell membrane</keyword>
<comment type="similarity">
    <text evidence="2">Belongs to the cation transport ATPase (P-type) (TC 3.A.3) family. Type IB subfamily.</text>
</comment>
<accession>A0A8J7RHQ7</accession>
<evidence type="ECO:0000256" key="9">
    <source>
        <dbReference type="ARBA" id="ARBA00022967"/>
    </source>
</evidence>
<keyword evidence="10 13" id="KW-1133">Transmembrane helix</keyword>
<feature type="transmembrane region" description="Helical" evidence="13">
    <location>
        <begin position="284"/>
        <end position="307"/>
    </location>
</feature>
<dbReference type="GO" id="GO:0016887">
    <property type="term" value="F:ATP hydrolysis activity"/>
    <property type="evidence" value="ECO:0007669"/>
    <property type="project" value="InterPro"/>
</dbReference>
<dbReference type="InterPro" id="IPR059000">
    <property type="entry name" value="ATPase_P-type_domA"/>
</dbReference>
<evidence type="ECO:0000256" key="12">
    <source>
        <dbReference type="ARBA" id="ARBA00023136"/>
    </source>
</evidence>
<feature type="transmembrane region" description="Helical" evidence="13">
    <location>
        <begin position="23"/>
        <end position="42"/>
    </location>
</feature>
<keyword evidence="8" id="KW-0460">Magnesium</keyword>
<feature type="domain" description="P-type ATPase A" evidence="14">
    <location>
        <begin position="188"/>
        <end position="270"/>
    </location>
</feature>
<dbReference type="GO" id="GO:0005886">
    <property type="term" value="C:plasma membrane"/>
    <property type="evidence" value="ECO:0007669"/>
    <property type="project" value="UniProtKB-SubCell"/>
</dbReference>
<reference evidence="15" key="1">
    <citation type="submission" date="2021-02" db="EMBL/GenBank/DDBJ databases">
        <title>Natronogracilivirga saccharolytica gen. nov. sp. nov. a new anaerobic, haloalkiliphilic carbohydrate-fermenting bacterium from soda lake and proposing of Cyclonatronumiaceae fam. nov. in the phylum Balneolaeota.</title>
        <authorList>
            <person name="Zhilina T.N."/>
            <person name="Sorokin D.Y."/>
            <person name="Zavarzina D.G."/>
            <person name="Toshchakov S.V."/>
            <person name="Kublanov I.V."/>
        </authorList>
    </citation>
    <scope>NUCLEOTIDE SEQUENCE</scope>
    <source>
        <strain evidence="15">Z-1702</strain>
    </source>
</reference>
<dbReference type="SUPFAM" id="SSF56784">
    <property type="entry name" value="HAD-like"/>
    <property type="match status" value="1"/>
</dbReference>
<dbReference type="GO" id="GO:0055070">
    <property type="term" value="P:copper ion homeostasis"/>
    <property type="evidence" value="ECO:0007669"/>
    <property type="project" value="TreeGrafter"/>
</dbReference>
<gene>
    <name evidence="15" type="ORF">NATSA_01905</name>
</gene>
<dbReference type="InterPro" id="IPR023214">
    <property type="entry name" value="HAD_sf"/>
</dbReference>
<dbReference type="Gene3D" id="3.40.50.1000">
    <property type="entry name" value="HAD superfamily/HAD-like"/>
    <property type="match status" value="1"/>
</dbReference>
<evidence type="ECO:0000256" key="5">
    <source>
        <dbReference type="ARBA" id="ARBA00022553"/>
    </source>
</evidence>
<evidence type="ECO:0000256" key="2">
    <source>
        <dbReference type="ARBA" id="ARBA00006024"/>
    </source>
</evidence>
<dbReference type="AlphaFoldDB" id="A0A8J7RHQ7"/>
<dbReference type="InterPro" id="IPR008250">
    <property type="entry name" value="ATPase_P-typ_transduc_dom_A_sf"/>
</dbReference>
<name>A0A8J7RHQ7_9BACT</name>
<keyword evidence="3" id="KW-0813">Transport</keyword>
<evidence type="ECO:0000313" key="16">
    <source>
        <dbReference type="Proteomes" id="UP000673975"/>
    </source>
</evidence>
<feature type="transmembrane region" description="Helical" evidence="13">
    <location>
        <begin position="87"/>
        <end position="109"/>
    </location>
</feature>
<keyword evidence="7" id="KW-0479">Metal-binding</keyword>
<evidence type="ECO:0000256" key="4">
    <source>
        <dbReference type="ARBA" id="ARBA00022475"/>
    </source>
</evidence>
<evidence type="ECO:0000256" key="8">
    <source>
        <dbReference type="ARBA" id="ARBA00022842"/>
    </source>
</evidence>
<feature type="transmembrane region" description="Helical" evidence="13">
    <location>
        <begin position="319"/>
        <end position="342"/>
    </location>
</feature>
<dbReference type="InterPro" id="IPR018303">
    <property type="entry name" value="ATPase_P-typ_P_site"/>
</dbReference>
<dbReference type="SUPFAM" id="SSF81653">
    <property type="entry name" value="Calcium ATPase, transduction domain A"/>
    <property type="match status" value="1"/>
</dbReference>
<dbReference type="PRINTS" id="PR00119">
    <property type="entry name" value="CATATPASE"/>
</dbReference>
<dbReference type="PANTHER" id="PTHR43520:SF5">
    <property type="entry name" value="CATION-TRANSPORTING P-TYPE ATPASE-RELATED"/>
    <property type="match status" value="1"/>
</dbReference>
<dbReference type="Gene3D" id="3.40.1110.10">
    <property type="entry name" value="Calcium-transporting ATPase, cytoplasmic domain N"/>
    <property type="match status" value="1"/>
</dbReference>
<dbReference type="PROSITE" id="PS00154">
    <property type="entry name" value="ATPASE_E1_E2"/>
    <property type="match status" value="1"/>
</dbReference>
<comment type="caution">
    <text evidence="15">The sequence shown here is derived from an EMBL/GenBank/DDBJ whole genome shotgun (WGS) entry which is preliminary data.</text>
</comment>
<organism evidence="15 16">
    <name type="scientific">Natronogracilivirga saccharolytica</name>
    <dbReference type="NCBI Taxonomy" id="2812953"/>
    <lineage>
        <taxon>Bacteria</taxon>
        <taxon>Pseudomonadati</taxon>
        <taxon>Balneolota</taxon>
        <taxon>Balneolia</taxon>
        <taxon>Balneolales</taxon>
        <taxon>Cyclonatronaceae</taxon>
        <taxon>Natronogracilivirga</taxon>
    </lineage>
</organism>
<keyword evidence="11" id="KW-0406">Ion transport</keyword>
<dbReference type="Gene3D" id="2.70.150.10">
    <property type="entry name" value="Calcium-transporting ATPase, cytoplasmic transduction domain A"/>
    <property type="match status" value="1"/>
</dbReference>
<keyword evidence="5" id="KW-0597">Phosphoprotein</keyword>
<dbReference type="InterPro" id="IPR023299">
    <property type="entry name" value="ATPase_P-typ_cyto_dom_N"/>
</dbReference>
<evidence type="ECO:0000256" key="6">
    <source>
        <dbReference type="ARBA" id="ARBA00022692"/>
    </source>
</evidence>
<dbReference type="PANTHER" id="PTHR43520">
    <property type="entry name" value="ATP7, ISOFORM B"/>
    <property type="match status" value="1"/>
</dbReference>
<dbReference type="GO" id="GO:0043682">
    <property type="term" value="F:P-type divalent copper transporter activity"/>
    <property type="evidence" value="ECO:0007669"/>
    <property type="project" value="TreeGrafter"/>
</dbReference>
<evidence type="ECO:0000256" key="11">
    <source>
        <dbReference type="ARBA" id="ARBA00023065"/>
    </source>
</evidence>
<protein>
    <submittedName>
        <fullName evidence="15">Cation-translocating P-type ATPase</fullName>
    </submittedName>
</protein>
<keyword evidence="6 13" id="KW-0812">Transmembrane</keyword>
<evidence type="ECO:0000256" key="10">
    <source>
        <dbReference type="ARBA" id="ARBA00022989"/>
    </source>
</evidence>
<proteinExistence type="inferred from homology"/>
<dbReference type="EMBL" id="JAFIDN010000001">
    <property type="protein sequence ID" value="MBP3191407.1"/>
    <property type="molecule type" value="Genomic_DNA"/>
</dbReference>
<evidence type="ECO:0000256" key="7">
    <source>
        <dbReference type="ARBA" id="ARBA00022723"/>
    </source>
</evidence>
<evidence type="ECO:0000256" key="3">
    <source>
        <dbReference type="ARBA" id="ARBA00022448"/>
    </source>
</evidence>
<dbReference type="Proteomes" id="UP000673975">
    <property type="component" value="Unassembled WGS sequence"/>
</dbReference>
<dbReference type="Pfam" id="PF00702">
    <property type="entry name" value="Hydrolase"/>
    <property type="match status" value="1"/>
</dbReference>
<dbReference type="Pfam" id="PF00122">
    <property type="entry name" value="E1-E2_ATPase"/>
    <property type="match status" value="1"/>
</dbReference>
<evidence type="ECO:0000256" key="13">
    <source>
        <dbReference type="SAM" id="Phobius"/>
    </source>
</evidence>
<comment type="subcellular location">
    <subcellularLocation>
        <location evidence="1">Cell membrane</location>
        <topology evidence="1">Multi-pass membrane protein</topology>
    </subcellularLocation>
</comment>
<dbReference type="GO" id="GO:0005507">
    <property type="term" value="F:copper ion binding"/>
    <property type="evidence" value="ECO:0007669"/>
    <property type="project" value="TreeGrafter"/>
</dbReference>
<feature type="transmembrane region" description="Helical" evidence="13">
    <location>
        <begin position="632"/>
        <end position="649"/>
    </location>
</feature>
<dbReference type="GO" id="GO:0005524">
    <property type="term" value="F:ATP binding"/>
    <property type="evidence" value="ECO:0007669"/>
    <property type="project" value="InterPro"/>
</dbReference>
<evidence type="ECO:0000313" key="15">
    <source>
        <dbReference type="EMBL" id="MBP3191407.1"/>
    </source>
</evidence>
<feature type="transmembrane region" description="Helical" evidence="13">
    <location>
        <begin position="129"/>
        <end position="149"/>
    </location>
</feature>
<sequence>MERHGSSPDGDPSGNRLSPLNLLYLRFALALIASIFLIFISLTLHFESDQAPVFLRYVSLILATGVIVLLAGPFIDNLRREISDRRLSLASLIFTGSGAAYLLSAWNTLSAGIPDSLALPVGDVAPYSGPTYFETSAMILTFYIGSLLIDTRIKRGMAAYSRFWQPQSSPEVLKEQPQNDGSVAAIRTTADSLAVGDRFLTEAGQPVLTDSLVAGGSGFVDESHLTGEPDPVSKKEGDTVSAGSISIDGGLTLSVTHPYRESSLHEYIRQARAMRSRPGYYERAASRGASILLVCVIMAAFFGLGYHSSAYGMADGLQVFLAVLLIGCPCAFSISTPAALWVANQRLHRSGVVAMGGSRALEKLSDTRVVLFDKTGTLTEGVAFRSIDQAEDDPEWPLERLMRVAGGLEMDQSHPFARAFRRYLDQNDLDPVHPDETRLLPGKGMEGWVLDRKHHILLVNDRHEAAGRRLVSGELGLFLDDRLMLRLQIYQPPRDQLENVITSLRNDLNMKVAVLTGDPSTASSAMPEDGNVHWHEGFSPGYDDVDYHKGCTPEQKAEWVDRYRKTYGKVMFVGDGTNDLMAINKADLGAGVYNGTLSIKNHADFVFFHPNLGVIPEILRFSGKIHSTIRGNFFWAVAYNVVGVGVALMGWLHPFFAILAMMLSSLFVTMHSGSLQRRQQSLAELENQVNNITNEALLKPGVSET</sequence>
<keyword evidence="16" id="KW-1185">Reference proteome</keyword>
<feature type="transmembrane region" description="Helical" evidence="13">
    <location>
        <begin position="54"/>
        <end position="75"/>
    </location>
</feature>
<dbReference type="RefSeq" id="WP_210509899.1">
    <property type="nucleotide sequence ID" value="NZ_JAFIDN010000001.1"/>
</dbReference>
<dbReference type="InterPro" id="IPR001757">
    <property type="entry name" value="P_typ_ATPase"/>
</dbReference>
<evidence type="ECO:0000256" key="1">
    <source>
        <dbReference type="ARBA" id="ARBA00004651"/>
    </source>
</evidence>
<dbReference type="NCBIfam" id="TIGR01494">
    <property type="entry name" value="ATPase_P-type"/>
    <property type="match status" value="1"/>
</dbReference>
<evidence type="ECO:0000259" key="14">
    <source>
        <dbReference type="Pfam" id="PF00122"/>
    </source>
</evidence>